<accession>A0AA40AU47</accession>
<protein>
    <submittedName>
        <fullName evidence="1">Uncharacterized protein</fullName>
    </submittedName>
</protein>
<proteinExistence type="predicted"/>
<reference evidence="1" key="1">
    <citation type="submission" date="2023-06" db="EMBL/GenBank/DDBJ databases">
        <title>Genome-scale phylogeny and comparative genomics of the fungal order Sordariales.</title>
        <authorList>
            <consortium name="Lawrence Berkeley National Laboratory"/>
            <person name="Hensen N."/>
            <person name="Bonometti L."/>
            <person name="Westerberg I."/>
            <person name="Brannstrom I.O."/>
            <person name="Guillou S."/>
            <person name="Cros-Aarteil S."/>
            <person name="Calhoun S."/>
            <person name="Haridas S."/>
            <person name="Kuo A."/>
            <person name="Mondo S."/>
            <person name="Pangilinan J."/>
            <person name="Riley R."/>
            <person name="LaButti K."/>
            <person name="Andreopoulos B."/>
            <person name="Lipzen A."/>
            <person name="Chen C."/>
            <person name="Yanf M."/>
            <person name="Daum C."/>
            <person name="Ng V."/>
            <person name="Clum A."/>
            <person name="Steindorff A."/>
            <person name="Ohm R."/>
            <person name="Martin F."/>
            <person name="Silar P."/>
            <person name="Natvig D."/>
            <person name="Lalanne C."/>
            <person name="Gautier V."/>
            <person name="Ament-velasquez S.L."/>
            <person name="Kruys A."/>
            <person name="Hutchinson M.I."/>
            <person name="Powell A.J."/>
            <person name="Barry K."/>
            <person name="Miller A.N."/>
            <person name="Grigoriev I.V."/>
            <person name="Debuchy R."/>
            <person name="Gladieux P."/>
            <person name="Thoren M.H."/>
            <person name="Johannesson H."/>
        </authorList>
    </citation>
    <scope>NUCLEOTIDE SEQUENCE</scope>
    <source>
        <strain evidence="1">SMH2392-1A</strain>
    </source>
</reference>
<dbReference type="RefSeq" id="XP_060297979.1">
    <property type="nucleotide sequence ID" value="XM_060439641.1"/>
</dbReference>
<dbReference type="EMBL" id="JAUIRO010000003">
    <property type="protein sequence ID" value="KAK0722055.1"/>
    <property type="molecule type" value="Genomic_DNA"/>
</dbReference>
<sequence length="193" mass="21549">MAKPAHMSMGAYWANPEDYDSADAYVRARNDQLDVYGVLMDPFTPLHTYSGVLPVRELTLPPWTWQGAMAKMKAFFHAGPLLLTGDVPEILVPGRELTSDAVVLPEIDDKIKPIGLPAVASGDWAWLQPYEPAEEEEKLTGVHRGIGLSEEEARERFMPLPVKAEDERARFDEGLYTAVEGYVMMVGRKEDKS</sequence>
<keyword evidence="2" id="KW-1185">Reference proteome</keyword>
<comment type="caution">
    <text evidence="1">The sequence shown here is derived from an EMBL/GenBank/DDBJ whole genome shotgun (WGS) entry which is preliminary data.</text>
</comment>
<dbReference type="Proteomes" id="UP001172101">
    <property type="component" value="Unassembled WGS sequence"/>
</dbReference>
<gene>
    <name evidence="1" type="ORF">B0T26DRAFT_673807</name>
</gene>
<evidence type="ECO:0000313" key="1">
    <source>
        <dbReference type="EMBL" id="KAK0722055.1"/>
    </source>
</evidence>
<evidence type="ECO:0000313" key="2">
    <source>
        <dbReference type="Proteomes" id="UP001172101"/>
    </source>
</evidence>
<name>A0AA40AU47_9PEZI</name>
<organism evidence="1 2">
    <name type="scientific">Lasiosphaeria miniovina</name>
    <dbReference type="NCBI Taxonomy" id="1954250"/>
    <lineage>
        <taxon>Eukaryota</taxon>
        <taxon>Fungi</taxon>
        <taxon>Dikarya</taxon>
        <taxon>Ascomycota</taxon>
        <taxon>Pezizomycotina</taxon>
        <taxon>Sordariomycetes</taxon>
        <taxon>Sordariomycetidae</taxon>
        <taxon>Sordariales</taxon>
        <taxon>Lasiosphaeriaceae</taxon>
        <taxon>Lasiosphaeria</taxon>
    </lineage>
</organism>
<dbReference type="GeneID" id="85322911"/>
<dbReference type="AlphaFoldDB" id="A0AA40AU47"/>